<comment type="caution">
    <text evidence="7">The sequence shown here is derived from an EMBL/GenBank/DDBJ whole genome shotgun (WGS) entry which is preliminary data.</text>
</comment>
<proteinExistence type="inferred from homology"/>
<dbReference type="PANTHER" id="PTHR43543:SF1">
    <property type="entry name" value="MALONIC SEMIALDEHYDE REDUCTASE RUTE-RELATED"/>
    <property type="match status" value="1"/>
</dbReference>
<dbReference type="EC" id="1.-.-.-" evidence="5"/>
<dbReference type="Proteomes" id="UP001595711">
    <property type="component" value="Unassembled WGS sequence"/>
</dbReference>
<keyword evidence="3 5" id="KW-0521">NADP</keyword>
<organism evidence="7 8">
    <name type="scientific">Ferrovibrio xuzhouensis</name>
    <dbReference type="NCBI Taxonomy" id="1576914"/>
    <lineage>
        <taxon>Bacteria</taxon>
        <taxon>Pseudomonadati</taxon>
        <taxon>Pseudomonadota</taxon>
        <taxon>Alphaproteobacteria</taxon>
        <taxon>Rhodospirillales</taxon>
        <taxon>Rhodospirillaceae</taxon>
        <taxon>Ferrovibrio</taxon>
    </lineage>
</organism>
<dbReference type="CDD" id="cd02148">
    <property type="entry name" value="RutE-like"/>
    <property type="match status" value="1"/>
</dbReference>
<evidence type="ECO:0000256" key="4">
    <source>
        <dbReference type="ARBA" id="ARBA00023002"/>
    </source>
</evidence>
<dbReference type="NCBIfam" id="NF003768">
    <property type="entry name" value="PRK05365.1"/>
    <property type="match status" value="1"/>
</dbReference>
<accession>A0ABV7VIJ1</accession>
<dbReference type="Gene3D" id="3.40.109.10">
    <property type="entry name" value="NADH Oxidase"/>
    <property type="match status" value="1"/>
</dbReference>
<protein>
    <recommendedName>
        <fullName evidence="5">Putative NADH dehydrogenase/NAD(P)H nitroreductase ACFOOQ_13675</fullName>
        <ecNumber evidence="5">1.-.-.-</ecNumber>
    </recommendedName>
</protein>
<dbReference type="InterPro" id="IPR000415">
    <property type="entry name" value="Nitroreductase-like"/>
</dbReference>
<evidence type="ECO:0000256" key="2">
    <source>
        <dbReference type="ARBA" id="ARBA00022643"/>
    </source>
</evidence>
<dbReference type="InterPro" id="IPR023936">
    <property type="entry name" value="RutE-like"/>
</dbReference>
<evidence type="ECO:0000313" key="7">
    <source>
        <dbReference type="EMBL" id="MFC3676602.1"/>
    </source>
</evidence>
<keyword evidence="8" id="KW-1185">Reference proteome</keyword>
<evidence type="ECO:0000256" key="3">
    <source>
        <dbReference type="ARBA" id="ARBA00022857"/>
    </source>
</evidence>
<evidence type="ECO:0000313" key="8">
    <source>
        <dbReference type="Proteomes" id="UP001595711"/>
    </source>
</evidence>
<keyword evidence="4 5" id="KW-0560">Oxidoreductase</keyword>
<dbReference type="RefSeq" id="WP_379727581.1">
    <property type="nucleotide sequence ID" value="NZ_JBHRYJ010000003.1"/>
</dbReference>
<dbReference type="InterPro" id="IPR050461">
    <property type="entry name" value="Nitroreductase_HadB/RutE"/>
</dbReference>
<gene>
    <name evidence="7" type="ORF">ACFOOQ_13675</name>
</gene>
<dbReference type="InterPro" id="IPR029479">
    <property type="entry name" value="Nitroreductase"/>
</dbReference>
<comment type="similarity">
    <text evidence="5">Belongs to the nitroreductase family. HadB/RutE subfamily.</text>
</comment>
<sequence>MLDNAALDTLFRSARTHNGWQARPVTDDLLLQIYDLMKMGPTSANCSPARIVFIRSPEAKARLKPALTPGNLDKTMAAPVTAIIAHDLKFFDRLPKLFPHNPDARNWFANDPKAAEVAAFRNGSLQGAYFMLAARSLGLDCGPMSGFDNAKVDAGFFPEGSLKSNFLCNLGYGDPAKLFARSPRLDFAEACKVL</sequence>
<reference evidence="8" key="1">
    <citation type="journal article" date="2019" name="Int. J. Syst. Evol. Microbiol.">
        <title>The Global Catalogue of Microorganisms (GCM) 10K type strain sequencing project: providing services to taxonomists for standard genome sequencing and annotation.</title>
        <authorList>
            <consortium name="The Broad Institute Genomics Platform"/>
            <consortium name="The Broad Institute Genome Sequencing Center for Infectious Disease"/>
            <person name="Wu L."/>
            <person name="Ma J."/>
        </authorList>
    </citation>
    <scope>NUCLEOTIDE SEQUENCE [LARGE SCALE GENOMIC DNA]</scope>
    <source>
        <strain evidence="8">KCTC 42182</strain>
    </source>
</reference>
<keyword evidence="1 5" id="KW-0285">Flavoprotein</keyword>
<evidence type="ECO:0000256" key="5">
    <source>
        <dbReference type="HAMAP-Rule" id="MF_01204"/>
    </source>
</evidence>
<dbReference type="HAMAP" id="MF_01204">
    <property type="entry name" value="Oxidoreductase_RutE_HadB"/>
    <property type="match status" value="1"/>
</dbReference>
<dbReference type="GO" id="GO:0035527">
    <property type="term" value="F:3-hydroxypropionate dehydrogenase (NADP+) activity"/>
    <property type="evidence" value="ECO:0007669"/>
    <property type="project" value="UniProtKB-EC"/>
</dbReference>
<dbReference type="Pfam" id="PF00881">
    <property type="entry name" value="Nitroreductase"/>
    <property type="match status" value="1"/>
</dbReference>
<dbReference type="SUPFAM" id="SSF55469">
    <property type="entry name" value="FMN-dependent nitroreductase-like"/>
    <property type="match status" value="1"/>
</dbReference>
<feature type="domain" description="Nitroreductase" evidence="6">
    <location>
        <begin position="20"/>
        <end position="154"/>
    </location>
</feature>
<dbReference type="EMBL" id="JBHRYJ010000003">
    <property type="protein sequence ID" value="MFC3676602.1"/>
    <property type="molecule type" value="Genomic_DNA"/>
</dbReference>
<evidence type="ECO:0000259" key="6">
    <source>
        <dbReference type="Pfam" id="PF00881"/>
    </source>
</evidence>
<dbReference type="PANTHER" id="PTHR43543">
    <property type="entry name" value="MALONIC SEMIALDEHYDE REDUCTASE RUTE-RELATED"/>
    <property type="match status" value="1"/>
</dbReference>
<name>A0ABV7VIJ1_9PROT</name>
<evidence type="ECO:0000256" key="1">
    <source>
        <dbReference type="ARBA" id="ARBA00022630"/>
    </source>
</evidence>
<comment type="cofactor">
    <cofactor evidence="5">
        <name>FMN</name>
        <dbReference type="ChEBI" id="CHEBI:58210"/>
    </cofactor>
</comment>
<keyword evidence="5" id="KW-0520">NAD</keyword>
<keyword evidence="2 5" id="KW-0288">FMN</keyword>